<dbReference type="OrthoDB" id="10440214at2759"/>
<dbReference type="Proteomes" id="UP000887568">
    <property type="component" value="Unplaced"/>
</dbReference>
<evidence type="ECO:0000313" key="3">
    <source>
        <dbReference type="Proteomes" id="UP000887568"/>
    </source>
</evidence>
<reference evidence="2" key="1">
    <citation type="submission" date="2022-11" db="UniProtKB">
        <authorList>
            <consortium name="EnsemblMetazoa"/>
        </authorList>
    </citation>
    <scope>IDENTIFICATION</scope>
</reference>
<feature type="signal peptide" evidence="1">
    <location>
        <begin position="1"/>
        <end position="16"/>
    </location>
</feature>
<feature type="chain" id="PRO_5037333407" evidence="1">
    <location>
        <begin position="17"/>
        <end position="139"/>
    </location>
</feature>
<dbReference type="EnsemblMetazoa" id="XM_038197119.1">
    <property type="protein sequence ID" value="XP_038053047.1"/>
    <property type="gene ID" value="LOC119725640"/>
</dbReference>
<evidence type="ECO:0000256" key="1">
    <source>
        <dbReference type="SAM" id="SignalP"/>
    </source>
</evidence>
<accession>A0A913ZMS6</accession>
<protein>
    <submittedName>
        <fullName evidence="2">Uncharacterized protein</fullName>
    </submittedName>
</protein>
<dbReference type="OMA" id="HGCFELV"/>
<proteinExistence type="predicted"/>
<keyword evidence="1" id="KW-0732">Signal</keyword>
<sequence>MSDVLLMLMFISSVVTVIVSTDCYQCTYNSWAEDQNLCLDPFRPGPGEVTQATCDGMCTKSIFTRNGDITFMARSCIPYADTTDICIHGCFELVRDDARRSCVWCCDDLDFCNSADSVTFSHLLCACVLLACLVTWLAG</sequence>
<organism evidence="2 3">
    <name type="scientific">Patiria miniata</name>
    <name type="common">Bat star</name>
    <name type="synonym">Asterina miniata</name>
    <dbReference type="NCBI Taxonomy" id="46514"/>
    <lineage>
        <taxon>Eukaryota</taxon>
        <taxon>Metazoa</taxon>
        <taxon>Echinodermata</taxon>
        <taxon>Eleutherozoa</taxon>
        <taxon>Asterozoa</taxon>
        <taxon>Asteroidea</taxon>
        <taxon>Valvatacea</taxon>
        <taxon>Valvatida</taxon>
        <taxon>Asterinidae</taxon>
        <taxon>Patiria</taxon>
    </lineage>
</organism>
<name>A0A913ZMS6_PATMI</name>
<dbReference type="AlphaFoldDB" id="A0A913ZMS6"/>
<dbReference type="RefSeq" id="XP_038053047.1">
    <property type="nucleotide sequence ID" value="XM_038197119.1"/>
</dbReference>
<keyword evidence="3" id="KW-1185">Reference proteome</keyword>
<dbReference type="GeneID" id="119725640"/>
<evidence type="ECO:0000313" key="2">
    <source>
        <dbReference type="EnsemblMetazoa" id="XP_038053047.1"/>
    </source>
</evidence>